<dbReference type="PANTHER" id="PTHR32071">
    <property type="entry name" value="TRANSCRIPTIONAL REGULATORY PROTEIN"/>
    <property type="match status" value="1"/>
</dbReference>
<dbReference type="PROSITE" id="PS00688">
    <property type="entry name" value="SIGMA54_INTERACT_3"/>
    <property type="match status" value="1"/>
</dbReference>
<dbReference type="FunFam" id="3.40.50.300:FF:000006">
    <property type="entry name" value="DNA-binding transcriptional regulator NtrC"/>
    <property type="match status" value="1"/>
</dbReference>
<evidence type="ECO:0000313" key="11">
    <source>
        <dbReference type="Proteomes" id="UP000516160"/>
    </source>
</evidence>
<dbReference type="GO" id="GO:0006355">
    <property type="term" value="P:regulation of DNA-templated transcription"/>
    <property type="evidence" value="ECO:0007669"/>
    <property type="project" value="InterPro"/>
</dbReference>
<dbReference type="PROSITE" id="PS50112">
    <property type="entry name" value="PAS"/>
    <property type="match status" value="1"/>
</dbReference>
<keyword evidence="2" id="KW-0058">Aromatic hydrocarbons catabolism</keyword>
<dbReference type="AlphaFoldDB" id="A0A7G9W7N1"/>
<dbReference type="Gene3D" id="1.10.10.60">
    <property type="entry name" value="Homeodomain-like"/>
    <property type="match status" value="1"/>
</dbReference>
<dbReference type="InterPro" id="IPR025943">
    <property type="entry name" value="Sigma_54_int_dom_ATP-bd_2"/>
</dbReference>
<gene>
    <name evidence="10" type="ORF">HYG86_07780</name>
</gene>
<dbReference type="Pfam" id="PF00158">
    <property type="entry name" value="Sigma54_activat"/>
    <property type="match status" value="1"/>
</dbReference>
<keyword evidence="3" id="KW-0067">ATP-binding</keyword>
<dbReference type="SUPFAM" id="SSF54631">
    <property type="entry name" value="CBS-domain pair"/>
    <property type="match status" value="1"/>
</dbReference>
<evidence type="ECO:0000256" key="1">
    <source>
        <dbReference type="ARBA" id="ARBA00022741"/>
    </source>
</evidence>
<keyword evidence="5" id="KW-0238">DNA-binding</keyword>
<dbReference type="Pfam" id="PF00571">
    <property type="entry name" value="CBS"/>
    <property type="match status" value="1"/>
</dbReference>
<proteinExistence type="predicted"/>
<keyword evidence="11" id="KW-1185">Reference proteome</keyword>
<feature type="domain" description="Sigma-54 factor interaction" evidence="8">
    <location>
        <begin position="258"/>
        <end position="487"/>
    </location>
</feature>
<dbReference type="GO" id="GO:0005524">
    <property type="term" value="F:ATP binding"/>
    <property type="evidence" value="ECO:0007669"/>
    <property type="project" value="UniProtKB-KW"/>
</dbReference>
<dbReference type="Pfam" id="PF25601">
    <property type="entry name" value="AAA_lid_14"/>
    <property type="match status" value="1"/>
</dbReference>
<dbReference type="InterPro" id="IPR046342">
    <property type="entry name" value="CBS_dom_sf"/>
</dbReference>
<dbReference type="InterPro" id="IPR027417">
    <property type="entry name" value="P-loop_NTPase"/>
</dbReference>
<dbReference type="InterPro" id="IPR009057">
    <property type="entry name" value="Homeodomain-like_sf"/>
</dbReference>
<dbReference type="SUPFAM" id="SSF46689">
    <property type="entry name" value="Homeodomain-like"/>
    <property type="match status" value="1"/>
</dbReference>
<dbReference type="InterPro" id="IPR003593">
    <property type="entry name" value="AAA+_ATPase"/>
</dbReference>
<dbReference type="InterPro" id="IPR035965">
    <property type="entry name" value="PAS-like_dom_sf"/>
</dbReference>
<evidence type="ECO:0000259" key="8">
    <source>
        <dbReference type="PROSITE" id="PS50045"/>
    </source>
</evidence>
<sequence length="569" mass="64362">MLNIKNLELCKIYAINFDETIGTLLERIENLNVSNFLVYKEEAIVGIVTEKEIVQAYASQTHVKNPIYTIANKDICTVDRNYKLDNITKIWEKSPEAYIIVLENHEVKGLVTKELVELFKTKLMYQELDQAIEHSPNSIVILDGNGVTLRVNKTYESITGIDRKEALGVDVKVMEAKGMYSPAAGRLVLQEKKRVSVIQKIKNQKEALVTAIPLYDDDGNIFRIIMNSIDLKELSVINKYHSRQKKESSIKKKDDLKIITESNSMKSIISLSDQLKDIDSTVLITGESGVGKGVIARYIHNNGVRRRGRLVEINCGAIPEALLESELLGYESGAFTGAQKTGKQGLIELAHNGTLFLDEIGEMSMQLQVKLLQVIQDKKIIRVGGTKPIDIDTRIIAATNKNLKKMVEQGKFRLDLYYRLNVVPINIPPLSQRVEDLIPMIKHFLHKYNNRYNKEVVLGTTLLNAMLEYQWPGNVRELENTMECFVVLNPSGVIERANDNSNFSDLDSHVYDTGAKKLDEVTSLDEAKREFEKKIITSAYNKYGSSYKVAEALQISQATANRKIREYIT</sequence>
<dbReference type="InterPro" id="IPR030828">
    <property type="entry name" value="HTH_TyrR"/>
</dbReference>
<dbReference type="RefSeq" id="WP_213168599.1">
    <property type="nucleotide sequence ID" value="NZ_CP058559.1"/>
</dbReference>
<dbReference type="Pfam" id="PF18024">
    <property type="entry name" value="HTH_50"/>
    <property type="match status" value="1"/>
</dbReference>
<evidence type="ECO:0000256" key="2">
    <source>
        <dbReference type="ARBA" id="ARBA00022797"/>
    </source>
</evidence>
<dbReference type="Pfam" id="PF00989">
    <property type="entry name" value="PAS"/>
    <property type="match status" value="1"/>
</dbReference>
<dbReference type="SMART" id="SM00382">
    <property type="entry name" value="AAA"/>
    <property type="match status" value="1"/>
</dbReference>
<feature type="domain" description="PAS" evidence="9">
    <location>
        <begin position="124"/>
        <end position="168"/>
    </location>
</feature>
<dbReference type="Gene3D" id="3.40.50.300">
    <property type="entry name" value="P-loop containing nucleotide triphosphate hydrolases"/>
    <property type="match status" value="1"/>
</dbReference>
<dbReference type="InterPro" id="IPR000014">
    <property type="entry name" value="PAS"/>
</dbReference>
<dbReference type="InterPro" id="IPR013767">
    <property type="entry name" value="PAS_fold"/>
</dbReference>
<dbReference type="Proteomes" id="UP000516160">
    <property type="component" value="Chromosome"/>
</dbReference>
<dbReference type="PANTHER" id="PTHR32071:SF57">
    <property type="entry name" value="C4-DICARBOXYLATE TRANSPORT TRANSCRIPTIONAL REGULATORY PROTEIN DCTD"/>
    <property type="match status" value="1"/>
</dbReference>
<accession>A0A7G9W7N1</accession>
<dbReference type="EMBL" id="CP058559">
    <property type="protein sequence ID" value="QNO14693.1"/>
    <property type="molecule type" value="Genomic_DNA"/>
</dbReference>
<evidence type="ECO:0000256" key="7">
    <source>
        <dbReference type="ARBA" id="ARBA00029500"/>
    </source>
</evidence>
<evidence type="ECO:0000256" key="5">
    <source>
        <dbReference type="ARBA" id="ARBA00023125"/>
    </source>
</evidence>
<protein>
    <recommendedName>
        <fullName evidence="7">HTH-type transcriptional regulatory protein TyrR</fullName>
    </recommendedName>
</protein>
<dbReference type="InterPro" id="IPR058031">
    <property type="entry name" value="AAA_lid_NorR"/>
</dbReference>
<evidence type="ECO:0000256" key="6">
    <source>
        <dbReference type="ARBA" id="ARBA00023163"/>
    </source>
</evidence>
<dbReference type="Gene3D" id="3.10.580.10">
    <property type="entry name" value="CBS-domain"/>
    <property type="match status" value="1"/>
</dbReference>
<dbReference type="InterPro" id="IPR000644">
    <property type="entry name" value="CBS_dom"/>
</dbReference>
<evidence type="ECO:0000256" key="4">
    <source>
        <dbReference type="ARBA" id="ARBA00023015"/>
    </source>
</evidence>
<keyword evidence="1" id="KW-0547">Nucleotide-binding</keyword>
<reference evidence="10 11" key="1">
    <citation type="submission" date="2020-07" db="EMBL/GenBank/DDBJ databases">
        <title>Alkalicella. sp. LB2 genome.</title>
        <authorList>
            <person name="Postec A."/>
            <person name="Quemeneur M."/>
        </authorList>
    </citation>
    <scope>NUCLEOTIDE SEQUENCE [LARGE SCALE GENOMIC DNA]</scope>
    <source>
        <strain evidence="10 11">LB2</strain>
    </source>
</reference>
<keyword evidence="6" id="KW-0804">Transcription</keyword>
<evidence type="ECO:0000256" key="3">
    <source>
        <dbReference type="ARBA" id="ARBA00022840"/>
    </source>
</evidence>
<name>A0A7G9W7N1_ALKCA</name>
<dbReference type="KEGG" id="acae:HYG86_07780"/>
<organism evidence="10 11">
    <name type="scientific">Alkalicella caledoniensis</name>
    <dbReference type="NCBI Taxonomy" id="2731377"/>
    <lineage>
        <taxon>Bacteria</taxon>
        <taxon>Bacillati</taxon>
        <taxon>Bacillota</taxon>
        <taxon>Clostridia</taxon>
        <taxon>Eubacteriales</taxon>
        <taxon>Proteinivoracaceae</taxon>
        <taxon>Alkalicella</taxon>
    </lineage>
</organism>
<dbReference type="InterPro" id="IPR002078">
    <property type="entry name" value="Sigma_54_int"/>
</dbReference>
<evidence type="ECO:0000259" key="9">
    <source>
        <dbReference type="PROSITE" id="PS50112"/>
    </source>
</evidence>
<dbReference type="SUPFAM" id="SSF55785">
    <property type="entry name" value="PYP-like sensor domain (PAS domain)"/>
    <property type="match status" value="1"/>
</dbReference>
<dbReference type="PROSITE" id="PS50045">
    <property type="entry name" value="SIGMA54_INTERACT_4"/>
    <property type="match status" value="1"/>
</dbReference>
<dbReference type="GO" id="GO:0003677">
    <property type="term" value="F:DNA binding"/>
    <property type="evidence" value="ECO:0007669"/>
    <property type="project" value="UniProtKB-KW"/>
</dbReference>
<evidence type="ECO:0000313" key="10">
    <source>
        <dbReference type="EMBL" id="QNO14693.1"/>
    </source>
</evidence>
<keyword evidence="4" id="KW-0805">Transcription regulation</keyword>
<dbReference type="Gene3D" id="3.30.450.20">
    <property type="entry name" value="PAS domain"/>
    <property type="match status" value="1"/>
</dbReference>
<dbReference type="SUPFAM" id="SSF52540">
    <property type="entry name" value="P-loop containing nucleoside triphosphate hydrolases"/>
    <property type="match status" value="1"/>
</dbReference>
<dbReference type="NCBIfam" id="TIGR00229">
    <property type="entry name" value="sensory_box"/>
    <property type="match status" value="1"/>
</dbReference>
<dbReference type="PROSITE" id="PS00676">
    <property type="entry name" value="SIGMA54_INTERACT_2"/>
    <property type="match status" value="1"/>
</dbReference>
<dbReference type="CDD" id="cd00009">
    <property type="entry name" value="AAA"/>
    <property type="match status" value="1"/>
</dbReference>
<dbReference type="PROSITE" id="PS00675">
    <property type="entry name" value="SIGMA54_INTERACT_1"/>
    <property type="match status" value="1"/>
</dbReference>
<dbReference type="InterPro" id="IPR025662">
    <property type="entry name" value="Sigma_54_int_dom_ATP-bd_1"/>
</dbReference>
<dbReference type="Gene3D" id="1.10.8.60">
    <property type="match status" value="1"/>
</dbReference>
<dbReference type="InterPro" id="IPR025944">
    <property type="entry name" value="Sigma_54_int_dom_CS"/>
</dbReference>